<dbReference type="Proteomes" id="UP000460435">
    <property type="component" value="Unassembled WGS sequence"/>
</dbReference>
<evidence type="ECO:0000313" key="2">
    <source>
        <dbReference type="EMBL" id="NDL56549.1"/>
    </source>
</evidence>
<organism evidence="2 3">
    <name type="scientific">Phytoactinopolyspora mesophila</name>
    <dbReference type="NCBI Taxonomy" id="2650750"/>
    <lineage>
        <taxon>Bacteria</taxon>
        <taxon>Bacillati</taxon>
        <taxon>Actinomycetota</taxon>
        <taxon>Actinomycetes</taxon>
        <taxon>Jiangellales</taxon>
        <taxon>Jiangellaceae</taxon>
        <taxon>Phytoactinopolyspora</taxon>
    </lineage>
</organism>
<comment type="caution">
    <text evidence="2">The sequence shown here is derived from an EMBL/GenBank/DDBJ whole genome shotgun (WGS) entry which is preliminary data.</text>
</comment>
<dbReference type="RefSeq" id="WP_162449112.1">
    <property type="nucleotide sequence ID" value="NZ_WLZY01000001.1"/>
</dbReference>
<feature type="region of interest" description="Disordered" evidence="1">
    <location>
        <begin position="210"/>
        <end position="237"/>
    </location>
</feature>
<sequence length="446" mass="48232">MRRSRVILLTVAAAVVLSLVLVVVSQRMLVAGREVAWSVDLDDRLELVDVDDDRVLIHDRLGAVVLDRESGEVLQRVDYSVGREPTALLVPDGVVSYGRGVQRSRPHAAALAFHAQPDTPVAGNSAAEATWTVPSDDDVTTLRILGLDVDAGVLAYYESVPGYSRVRGIDLGAGSEVWEEPVDAVLVPSLPLRGGRGSDPVPTARFVMPVSHDDGESPADEEFSLRSTESGEELGRFPGSTGWVTDRMIVEEFRDGACGVGAWLDGVPLEFRAVDTEECVILAVAEPDTVFILDKEIGSTSTRLHRWNLTDDSVAMLIDDVDMSGRHARDRWAGRVSAAFTLNRHDEAVVVLDSTSAEELVRWPVESPWSIEAGPDAVLVTTALPGWRALLGGAKGAEPRYLQVRDPRTGDTSGRLVLDRAPWSAHVLDGRSAIVIAEGTVTMLRI</sequence>
<name>A0A7K3LZV9_9ACTN</name>
<evidence type="ECO:0000313" key="3">
    <source>
        <dbReference type="Proteomes" id="UP000460435"/>
    </source>
</evidence>
<accession>A0A7K3LZV9</accession>
<reference evidence="2 3" key="1">
    <citation type="submission" date="2019-11" db="EMBL/GenBank/DDBJ databases">
        <authorList>
            <person name="Li X.-J."/>
            <person name="Feng X.-M."/>
        </authorList>
    </citation>
    <scope>NUCLEOTIDE SEQUENCE [LARGE SCALE GENOMIC DNA]</scope>
    <source>
        <strain evidence="2 3">XMNu-373</strain>
    </source>
</reference>
<evidence type="ECO:0000256" key="1">
    <source>
        <dbReference type="SAM" id="MobiDB-lite"/>
    </source>
</evidence>
<keyword evidence="3" id="KW-1185">Reference proteome</keyword>
<dbReference type="EMBL" id="WLZY01000001">
    <property type="protein sequence ID" value="NDL56549.1"/>
    <property type="molecule type" value="Genomic_DNA"/>
</dbReference>
<dbReference type="AlphaFoldDB" id="A0A7K3LZV9"/>
<protein>
    <submittedName>
        <fullName evidence="2">Uncharacterized protein</fullName>
    </submittedName>
</protein>
<proteinExistence type="predicted"/>
<gene>
    <name evidence="2" type="ORF">F7O44_05625</name>
</gene>